<feature type="transmembrane region" description="Helical" evidence="15">
    <location>
        <begin position="156"/>
        <end position="176"/>
    </location>
</feature>
<dbReference type="OrthoDB" id="10071111at2759"/>
<dbReference type="GO" id="GO:0031965">
    <property type="term" value="C:nuclear membrane"/>
    <property type="evidence" value="ECO:0007669"/>
    <property type="project" value="UniProtKB-SubCell"/>
</dbReference>
<keyword evidence="9 15" id="KW-0472">Membrane</keyword>
<evidence type="ECO:0000256" key="9">
    <source>
        <dbReference type="ARBA" id="ARBA00023136"/>
    </source>
</evidence>
<feature type="compositionally biased region" description="Low complexity" evidence="14">
    <location>
        <begin position="369"/>
        <end position="397"/>
    </location>
</feature>
<dbReference type="Proteomes" id="UP000014760">
    <property type="component" value="Unassembled WGS sequence"/>
</dbReference>
<feature type="region of interest" description="Disordered" evidence="14">
    <location>
        <begin position="416"/>
        <end position="442"/>
    </location>
</feature>
<feature type="compositionally biased region" description="Low complexity" evidence="14">
    <location>
        <begin position="345"/>
        <end position="359"/>
    </location>
</feature>
<feature type="compositionally biased region" description="Basic and acidic residues" evidence="14">
    <location>
        <begin position="676"/>
        <end position="690"/>
    </location>
</feature>
<evidence type="ECO:0000256" key="5">
    <source>
        <dbReference type="ARBA" id="ARBA00022553"/>
    </source>
</evidence>
<dbReference type="GO" id="GO:0023041">
    <property type="term" value="P:neuronal signal transduction"/>
    <property type="evidence" value="ECO:0007669"/>
    <property type="project" value="InterPro"/>
</dbReference>
<name>X1Z4F3_CAPTE</name>
<keyword evidence="5" id="KW-0597">Phosphoprotein</keyword>
<dbReference type="EnsemblMetazoa" id="CapteT145976">
    <property type="protein sequence ID" value="CapteP145976"/>
    <property type="gene ID" value="CapteG145976"/>
</dbReference>
<dbReference type="SUPFAM" id="SSF90257">
    <property type="entry name" value="Myosin rod fragments"/>
    <property type="match status" value="1"/>
</dbReference>
<feature type="region of interest" description="Disordered" evidence="14">
    <location>
        <begin position="210"/>
        <end position="402"/>
    </location>
</feature>
<keyword evidence="13" id="KW-0175">Coiled coil</keyword>
<dbReference type="OMA" id="ENTHADT"/>
<comment type="function">
    <text evidence="1">Plays a role in the regulation of neuronal activity.</text>
</comment>
<accession>X1Z4F3</accession>
<comment type="subcellular location">
    <subcellularLocation>
        <location evidence="2">Nucleus membrane</location>
        <topology evidence="2">Multi-pass membrane protein</topology>
    </subcellularLocation>
    <subcellularLocation>
        <location evidence="3">Rough endoplasmic reticulum membrane</location>
        <topology evidence="3">Multi-pass membrane protein</topology>
    </subcellularLocation>
</comment>
<protein>
    <recommendedName>
        <fullName evidence="4">Macoilin</fullName>
    </recommendedName>
    <alternativeName>
        <fullName evidence="12">Transmembrane protein 57</fullName>
    </alternativeName>
</protein>
<organism evidence="16 17">
    <name type="scientific">Capitella teleta</name>
    <name type="common">Polychaete worm</name>
    <dbReference type="NCBI Taxonomy" id="283909"/>
    <lineage>
        <taxon>Eukaryota</taxon>
        <taxon>Metazoa</taxon>
        <taxon>Spiralia</taxon>
        <taxon>Lophotrochozoa</taxon>
        <taxon>Annelida</taxon>
        <taxon>Polychaeta</taxon>
        <taxon>Sedentaria</taxon>
        <taxon>Scolecida</taxon>
        <taxon>Capitellidae</taxon>
        <taxon>Capitella</taxon>
    </lineage>
</organism>
<feature type="region of interest" description="Disordered" evidence="14">
    <location>
        <begin position="645"/>
        <end position="708"/>
    </location>
</feature>
<dbReference type="AlphaFoldDB" id="X1Z4F3"/>
<reference evidence="17" key="2">
    <citation type="journal article" date="2013" name="Nature">
        <title>Insights into bilaterian evolution from three spiralian genomes.</title>
        <authorList>
            <person name="Simakov O."/>
            <person name="Marletaz F."/>
            <person name="Cho S.J."/>
            <person name="Edsinger-Gonzales E."/>
            <person name="Havlak P."/>
            <person name="Hellsten U."/>
            <person name="Kuo D.H."/>
            <person name="Larsson T."/>
            <person name="Lv J."/>
            <person name="Arendt D."/>
            <person name="Savage R."/>
            <person name="Osoegawa K."/>
            <person name="de Jong P."/>
            <person name="Grimwood J."/>
            <person name="Chapman J.A."/>
            <person name="Shapiro H."/>
            <person name="Aerts A."/>
            <person name="Otillar R.P."/>
            <person name="Terry A.Y."/>
            <person name="Boore J.L."/>
            <person name="Grigoriev I.V."/>
            <person name="Lindberg D.R."/>
            <person name="Seaver E.C."/>
            <person name="Weisblat D.A."/>
            <person name="Putnam N.H."/>
            <person name="Rokhsar D.S."/>
        </authorList>
    </citation>
    <scope>NUCLEOTIDE SEQUENCE</scope>
    <source>
        <strain evidence="17">I ESC-2004</strain>
    </source>
</reference>
<evidence type="ECO:0000313" key="17">
    <source>
        <dbReference type="Proteomes" id="UP000014760"/>
    </source>
</evidence>
<dbReference type="PANTHER" id="PTHR47464:SF2">
    <property type="entry name" value="MACOILIN"/>
    <property type="match status" value="1"/>
</dbReference>
<evidence type="ECO:0000256" key="13">
    <source>
        <dbReference type="SAM" id="Coils"/>
    </source>
</evidence>
<evidence type="ECO:0000256" key="3">
    <source>
        <dbReference type="ARBA" id="ARBA00004269"/>
    </source>
</evidence>
<evidence type="ECO:0000256" key="4">
    <source>
        <dbReference type="ARBA" id="ARBA00021882"/>
    </source>
</evidence>
<evidence type="ECO:0000256" key="1">
    <source>
        <dbReference type="ARBA" id="ARBA00003440"/>
    </source>
</evidence>
<keyword evidence="10" id="KW-0325">Glycoprotein</keyword>
<evidence type="ECO:0000256" key="12">
    <source>
        <dbReference type="ARBA" id="ARBA00031129"/>
    </source>
</evidence>
<evidence type="ECO:0000256" key="8">
    <source>
        <dbReference type="ARBA" id="ARBA00022989"/>
    </source>
</evidence>
<proteinExistence type="predicted"/>
<keyword evidence="17" id="KW-1185">Reference proteome</keyword>
<reference evidence="16" key="3">
    <citation type="submission" date="2015-06" db="UniProtKB">
        <authorList>
            <consortium name="EnsemblMetazoa"/>
        </authorList>
    </citation>
    <scope>IDENTIFICATION</scope>
</reference>
<keyword evidence="7" id="KW-0256">Endoplasmic reticulum</keyword>
<feature type="transmembrane region" description="Helical" evidence="15">
    <location>
        <begin position="119"/>
        <end position="136"/>
    </location>
</feature>
<evidence type="ECO:0000256" key="14">
    <source>
        <dbReference type="SAM" id="MobiDB-lite"/>
    </source>
</evidence>
<reference evidence="17" key="1">
    <citation type="submission" date="2012-12" db="EMBL/GenBank/DDBJ databases">
        <authorList>
            <person name="Hellsten U."/>
            <person name="Grimwood J."/>
            <person name="Chapman J.A."/>
            <person name="Shapiro H."/>
            <person name="Aerts A."/>
            <person name="Otillar R.P."/>
            <person name="Terry A.Y."/>
            <person name="Boore J.L."/>
            <person name="Simakov O."/>
            <person name="Marletaz F."/>
            <person name="Cho S.-J."/>
            <person name="Edsinger-Gonzales E."/>
            <person name="Havlak P."/>
            <person name="Kuo D.-H."/>
            <person name="Larsson T."/>
            <person name="Lv J."/>
            <person name="Arendt D."/>
            <person name="Savage R."/>
            <person name="Osoegawa K."/>
            <person name="de Jong P."/>
            <person name="Lindberg D.R."/>
            <person name="Seaver E.C."/>
            <person name="Weisblat D.A."/>
            <person name="Putnam N.H."/>
            <person name="Grigoriev I.V."/>
            <person name="Rokhsar D.S."/>
        </authorList>
    </citation>
    <scope>NUCLEOTIDE SEQUENCE</scope>
    <source>
        <strain evidence="17">I ESC-2004</strain>
    </source>
</reference>
<evidence type="ECO:0000256" key="2">
    <source>
        <dbReference type="ARBA" id="ARBA00004232"/>
    </source>
</evidence>
<evidence type="ECO:0000313" key="16">
    <source>
        <dbReference type="EnsemblMetazoa" id="CapteP145976"/>
    </source>
</evidence>
<feature type="compositionally biased region" description="Polar residues" evidence="14">
    <location>
        <begin position="417"/>
        <end position="434"/>
    </location>
</feature>
<evidence type="ECO:0000256" key="15">
    <source>
        <dbReference type="SAM" id="Phobius"/>
    </source>
</evidence>
<dbReference type="GO" id="GO:0030867">
    <property type="term" value="C:rough endoplasmic reticulum membrane"/>
    <property type="evidence" value="ECO:0007669"/>
    <property type="project" value="UniProtKB-SubCell"/>
</dbReference>
<feature type="compositionally biased region" description="Low complexity" evidence="14">
    <location>
        <begin position="656"/>
        <end position="665"/>
    </location>
</feature>
<sequence length="708" mass="79274">MKRRNAECGKLRRPVKRSKITEGIYGSTFLYVKFLLVWSLVLMADFVVEFRFEYLWPFWLLLRSVYDSFKYQGLAFSVFFVCIAVTSDVVCYLFIPVQWLFFAASTYVWVQYVWHTERGICLPTVSLWLLFVYIEASVRLRDFKTMPIHLDLCRPFAAHCIGYPVVTLGFGFKSYISYRLRLRKQKDIEKENDFYVQLLLQALPQEDIQNNDRHKGEPLEPVSNGSVPTAETNAASAANSKPSSPQSNGTAHTGGGGGGNTASSGKKTSSKLNSSSDNSTSSADSHHSKDLKKQNNNSSPGAPHIEDYMDSHLSRPLRSNVNDFESEEHMASEANKSYHKANGIAPSSTAAAAVSSSSSRKLNKESTQNNASSNNSGSGSSKRGKANNTTHHNSFTNNKDDTMTRLESDIKRLKADLQSSRNTEQELRSQLNSVHQEKKSNRDELYQLRQDNESLQTKLHNLVTQRQQDKSSLATLEKRLTEERKQRMSAEQQVVSSEKKKKAAEESSAACKAAAAARNSECTDLCKVRRRDADNDLKQIVRELKLREDQIRQLERETQTLRQYKDTQTETEVLMSALAAMQDKTAHLENSLSAETRLKLDLFSALGEAKRQIEIQQGLLIQKDAQIANLESKIAEVMAVLPASSSFTPPVSSTNSPHFSATFTSPTPPPPPPALMDDRPPSRPSEERDVMVNCSSLNPNASDYTPKQ</sequence>
<evidence type="ECO:0000256" key="10">
    <source>
        <dbReference type="ARBA" id="ARBA00023180"/>
    </source>
</evidence>
<keyword evidence="11" id="KW-0539">Nucleus</keyword>
<dbReference type="InterPro" id="IPR019130">
    <property type="entry name" value="Macoilin"/>
</dbReference>
<evidence type="ECO:0000256" key="11">
    <source>
        <dbReference type="ARBA" id="ARBA00023242"/>
    </source>
</evidence>
<feature type="compositionally biased region" description="Basic and acidic residues" evidence="14">
    <location>
        <begin position="284"/>
        <end position="293"/>
    </location>
</feature>
<evidence type="ECO:0000256" key="7">
    <source>
        <dbReference type="ARBA" id="ARBA00022824"/>
    </source>
</evidence>
<keyword evidence="8 15" id="KW-1133">Transmembrane helix</keyword>
<feature type="compositionally biased region" description="Basic and acidic residues" evidence="14">
    <location>
        <begin position="304"/>
        <end position="313"/>
    </location>
</feature>
<evidence type="ECO:0000256" key="6">
    <source>
        <dbReference type="ARBA" id="ARBA00022692"/>
    </source>
</evidence>
<feature type="compositionally biased region" description="Low complexity" evidence="14">
    <location>
        <begin position="261"/>
        <end position="283"/>
    </location>
</feature>
<feature type="compositionally biased region" description="Low complexity" evidence="14">
    <location>
        <begin position="229"/>
        <end position="251"/>
    </location>
</feature>
<feature type="compositionally biased region" description="Polar residues" evidence="14">
    <location>
        <begin position="693"/>
        <end position="708"/>
    </location>
</feature>
<feature type="coiled-coil region" evidence="13">
    <location>
        <begin position="537"/>
        <end position="567"/>
    </location>
</feature>
<dbReference type="HOGENOM" id="CLU_012823_1_0_1"/>
<dbReference type="PANTHER" id="PTHR47464">
    <property type="entry name" value="MACOILIN"/>
    <property type="match status" value="1"/>
</dbReference>
<feature type="transmembrane region" description="Helical" evidence="15">
    <location>
        <begin position="24"/>
        <end position="48"/>
    </location>
</feature>
<feature type="region of interest" description="Disordered" evidence="14">
    <location>
        <begin position="483"/>
        <end position="503"/>
    </location>
</feature>
<feature type="transmembrane region" description="Helical" evidence="15">
    <location>
        <begin position="69"/>
        <end position="86"/>
    </location>
</feature>
<feature type="compositionally biased region" description="Polar residues" evidence="14">
    <location>
        <begin position="645"/>
        <end position="655"/>
    </location>
</feature>
<dbReference type="Pfam" id="PF09726">
    <property type="entry name" value="Macoilin"/>
    <property type="match status" value="1"/>
</dbReference>
<dbReference type="EMBL" id="AMQN01000219">
    <property type="status" value="NOT_ANNOTATED_CDS"/>
    <property type="molecule type" value="Genomic_DNA"/>
</dbReference>
<keyword evidence="6 15" id="KW-0812">Transmembrane</keyword>